<keyword evidence="2" id="KW-0813">Transport</keyword>
<dbReference type="PANTHER" id="PTHR30085:SF6">
    <property type="entry name" value="ABC TRANSPORTER GLUTAMINE-BINDING PROTEIN GLNH"/>
    <property type="match status" value="1"/>
</dbReference>
<dbReference type="GO" id="GO:0006865">
    <property type="term" value="P:amino acid transport"/>
    <property type="evidence" value="ECO:0007669"/>
    <property type="project" value="TreeGrafter"/>
</dbReference>
<dbReference type="AlphaFoldDB" id="A0A418Q4W4"/>
<evidence type="ECO:0000256" key="2">
    <source>
        <dbReference type="ARBA" id="ARBA00022448"/>
    </source>
</evidence>
<dbReference type="Proteomes" id="UP000285278">
    <property type="component" value="Unassembled WGS sequence"/>
</dbReference>
<evidence type="ECO:0000256" key="3">
    <source>
        <dbReference type="ARBA" id="ARBA00022729"/>
    </source>
</evidence>
<gene>
    <name evidence="7" type="ORF">D3M95_10365</name>
</gene>
<dbReference type="GO" id="GO:0030288">
    <property type="term" value="C:outer membrane-bounded periplasmic space"/>
    <property type="evidence" value="ECO:0007669"/>
    <property type="project" value="TreeGrafter"/>
</dbReference>
<accession>A0A418Q4W4</accession>
<feature type="chain" id="PRO_5019560870" evidence="5">
    <location>
        <begin position="32"/>
        <end position="349"/>
    </location>
</feature>
<dbReference type="Pfam" id="PF00497">
    <property type="entry name" value="SBP_bac_3"/>
    <property type="match status" value="1"/>
</dbReference>
<dbReference type="SUPFAM" id="SSF53850">
    <property type="entry name" value="Periplasmic binding protein-like II"/>
    <property type="match status" value="1"/>
</dbReference>
<evidence type="ECO:0000313" key="7">
    <source>
        <dbReference type="EMBL" id="RIX33467.1"/>
    </source>
</evidence>
<dbReference type="InterPro" id="IPR051455">
    <property type="entry name" value="Bact_solute-bind_prot3"/>
</dbReference>
<sequence length="349" mass="39222">MFSFRRHQLALYSTVLLAACAACSAPSPAMPQWPEPQDQANNALPVGAQYVYPGEADGSGSKQQQNKPPFGSLRPDDATPEERIPAIVKRGRVIVGVAQSLNRLGFRDPVTGDLAGFEVDLAREVARDIFGDPSRVEFRYVETRDREEALDQGDVDMIIRTMSITRPRQKQLEFSIPYLKVNPRLLVLDNSEIKSFKDLKGKTVCVARDSTSFNEAERLQIGRIMHTRTWTDCLMAMQRFQVDAIYTDDAILSGLQAQDPYTTLTGDYGEDSYYGVAFAPPTKTRDTAGLVRQVNSTLERIRNDGTWKKLYDKWMAEYLGPAPSLPMTYRTPEQSAELEQMRGQVNSHE</sequence>
<comment type="caution">
    <text evidence="7">The sequence shown here is derived from an EMBL/GenBank/DDBJ whole genome shotgun (WGS) entry which is preliminary data.</text>
</comment>
<dbReference type="PANTHER" id="PTHR30085">
    <property type="entry name" value="AMINO ACID ABC TRANSPORTER PERMEASE"/>
    <property type="match status" value="1"/>
</dbReference>
<comment type="similarity">
    <text evidence="1">Belongs to the bacterial solute-binding protein 3 family.</text>
</comment>
<keyword evidence="8" id="KW-1185">Reference proteome</keyword>
<name>A0A418Q4W4_9CORY</name>
<evidence type="ECO:0000256" key="4">
    <source>
        <dbReference type="SAM" id="MobiDB-lite"/>
    </source>
</evidence>
<dbReference type="GO" id="GO:0005576">
    <property type="term" value="C:extracellular region"/>
    <property type="evidence" value="ECO:0007669"/>
    <property type="project" value="TreeGrafter"/>
</dbReference>
<dbReference type="CDD" id="cd13690">
    <property type="entry name" value="PBP2_GluB"/>
    <property type="match status" value="1"/>
</dbReference>
<dbReference type="PROSITE" id="PS51257">
    <property type="entry name" value="PROKAR_LIPOPROTEIN"/>
    <property type="match status" value="1"/>
</dbReference>
<dbReference type="SMART" id="SM00062">
    <property type="entry name" value="PBPb"/>
    <property type="match status" value="1"/>
</dbReference>
<dbReference type="InterPro" id="IPR001638">
    <property type="entry name" value="Solute-binding_3/MltF_N"/>
</dbReference>
<proteinExistence type="inferred from homology"/>
<dbReference type="OrthoDB" id="9807888at2"/>
<evidence type="ECO:0000259" key="6">
    <source>
        <dbReference type="SMART" id="SM00062"/>
    </source>
</evidence>
<dbReference type="RefSeq" id="WP_025401985.1">
    <property type="nucleotide sequence ID" value="NZ_CBCRUA010000016.1"/>
</dbReference>
<keyword evidence="3 5" id="KW-0732">Signal</keyword>
<dbReference type="STRING" id="1451189.CFAL_01570"/>
<evidence type="ECO:0000256" key="5">
    <source>
        <dbReference type="SAM" id="SignalP"/>
    </source>
</evidence>
<organism evidence="7 8">
    <name type="scientific">Corynebacterium falsenii</name>
    <dbReference type="NCBI Taxonomy" id="108486"/>
    <lineage>
        <taxon>Bacteria</taxon>
        <taxon>Bacillati</taxon>
        <taxon>Actinomycetota</taxon>
        <taxon>Actinomycetes</taxon>
        <taxon>Mycobacteriales</taxon>
        <taxon>Corynebacteriaceae</taxon>
        <taxon>Corynebacterium</taxon>
    </lineage>
</organism>
<feature type="domain" description="Solute-binding protein family 3/N-terminal" evidence="6">
    <location>
        <begin position="92"/>
        <end position="318"/>
    </location>
</feature>
<evidence type="ECO:0000313" key="8">
    <source>
        <dbReference type="Proteomes" id="UP000285278"/>
    </source>
</evidence>
<reference evidence="7 8" key="1">
    <citation type="submission" date="2018-09" db="EMBL/GenBank/DDBJ databases">
        <title>Optimization and identification of Corynebacterium falsenii FN1-14 from fish paste.</title>
        <authorList>
            <person name="Daroonpunt R."/>
            <person name="Tanasupawat S."/>
        </authorList>
    </citation>
    <scope>NUCLEOTIDE SEQUENCE [LARGE SCALE GENOMIC DNA]</scope>
    <source>
        <strain evidence="7 8">FN1-14</strain>
    </source>
</reference>
<protein>
    <submittedName>
        <fullName evidence="7">Glutamate ABC transporter substrate-binding protein</fullName>
    </submittedName>
</protein>
<dbReference type="Gene3D" id="3.40.190.10">
    <property type="entry name" value="Periplasmic binding protein-like II"/>
    <property type="match status" value="2"/>
</dbReference>
<dbReference type="EMBL" id="QXJK01000015">
    <property type="protein sequence ID" value="RIX33467.1"/>
    <property type="molecule type" value="Genomic_DNA"/>
</dbReference>
<feature type="signal peptide" evidence="5">
    <location>
        <begin position="1"/>
        <end position="31"/>
    </location>
</feature>
<evidence type="ECO:0000256" key="1">
    <source>
        <dbReference type="ARBA" id="ARBA00010333"/>
    </source>
</evidence>
<feature type="region of interest" description="Disordered" evidence="4">
    <location>
        <begin position="51"/>
        <end position="79"/>
    </location>
</feature>